<evidence type="ECO:0000256" key="1">
    <source>
        <dbReference type="ARBA" id="ARBA00004496"/>
    </source>
</evidence>
<evidence type="ECO:0000259" key="5">
    <source>
        <dbReference type="PROSITE" id="PS50942"/>
    </source>
</evidence>
<dbReference type="Pfam" id="PF10193">
    <property type="entry name" value="Telomere_reg-2"/>
    <property type="match status" value="1"/>
</dbReference>
<comment type="subcellular location">
    <subcellularLocation>
        <location evidence="1">Cytoplasm</location>
    </subcellularLocation>
</comment>
<dbReference type="GO" id="GO:0051083">
    <property type="term" value="P:'de novo' cotranslational protein folding"/>
    <property type="evidence" value="ECO:0007669"/>
    <property type="project" value="TreeGrafter"/>
</dbReference>
<dbReference type="InterPro" id="IPR057348">
    <property type="entry name" value="TELO2_ARM"/>
</dbReference>
<dbReference type="STRING" id="195883.A0A482XVB9"/>
<comment type="caution">
    <text evidence="6">The sequence shown here is derived from an EMBL/GenBank/DDBJ whole genome shotgun (WGS) entry which is preliminary data.</text>
</comment>
<keyword evidence="7" id="KW-1185">Reference proteome</keyword>
<dbReference type="PANTHER" id="PTHR15830">
    <property type="entry name" value="TELOMERE LENGTH REGULATION PROTEIN TEL2 FAMILY MEMBER"/>
    <property type="match status" value="1"/>
</dbReference>
<feature type="compositionally biased region" description="Basic and acidic residues" evidence="4">
    <location>
        <begin position="940"/>
        <end position="954"/>
    </location>
</feature>
<dbReference type="GO" id="GO:0051879">
    <property type="term" value="F:Hsp90 protein binding"/>
    <property type="evidence" value="ECO:0007669"/>
    <property type="project" value="TreeGrafter"/>
</dbReference>
<reference evidence="6 7" key="1">
    <citation type="journal article" date="2017" name="Gigascience">
        <title>Genome sequence of the small brown planthopper, Laodelphax striatellus.</title>
        <authorList>
            <person name="Zhu J."/>
            <person name="Jiang F."/>
            <person name="Wang X."/>
            <person name="Yang P."/>
            <person name="Bao Y."/>
            <person name="Zhao W."/>
            <person name="Wang W."/>
            <person name="Lu H."/>
            <person name="Wang Q."/>
            <person name="Cui N."/>
            <person name="Li J."/>
            <person name="Chen X."/>
            <person name="Luo L."/>
            <person name="Yu J."/>
            <person name="Kang L."/>
            <person name="Cui F."/>
        </authorList>
    </citation>
    <scope>NUCLEOTIDE SEQUENCE [LARGE SCALE GENOMIC DNA]</scope>
    <source>
        <strain evidence="6">Lst14</strain>
    </source>
</reference>
<keyword evidence="3" id="KW-0963">Cytoplasm</keyword>
<evidence type="ECO:0000256" key="2">
    <source>
        <dbReference type="ARBA" id="ARBA00006133"/>
    </source>
</evidence>
<dbReference type="GO" id="GO:0005829">
    <property type="term" value="C:cytosol"/>
    <property type="evidence" value="ECO:0007669"/>
    <property type="project" value="TreeGrafter"/>
</dbReference>
<dbReference type="SMR" id="A0A482XVB9"/>
<feature type="compositionally biased region" description="Polar residues" evidence="4">
    <location>
        <begin position="212"/>
        <end position="224"/>
    </location>
</feature>
<dbReference type="InParanoid" id="A0A482XVB9"/>
<evidence type="ECO:0000256" key="4">
    <source>
        <dbReference type="SAM" id="MobiDB-lite"/>
    </source>
</evidence>
<dbReference type="InterPro" id="IPR019337">
    <property type="entry name" value="Telomere_length_regulation_dom"/>
</dbReference>
<dbReference type="InterPro" id="IPR038528">
    <property type="entry name" value="TEL2_C_sf"/>
</dbReference>
<dbReference type="InterPro" id="IPR051970">
    <property type="entry name" value="TEL2_Regulation"/>
</dbReference>
<sequence>MWKVREIADKVTNVVMNYTEVEAKVREATNDDAWGPTGAVMQEIAQATYTFENLPEVMTMLWKRMLQDNRKNWRRTYKSLLLLNYLVRNGSERVVTSSREHIYDLRGLENYTFIDEFGKDQGINIRHKVKELIDFIQDDEKLREERKKAKKNKDKYVGMSSDAMGMRGFGNGEKWRKEEICEWDQDMGGRREPYSESPNNSDDGERYDSDPELQSTTHQNVSKFSTKEYKDSETQETNIIENKLCTPTRKPKSATPSKKIDLGAAANYGKTKSPAESTNKNSGNNNLLDVLGVETAVESNDNFFSSSTTTETQNEFGDFNSAFSNNQNKVSSGEKKEDEFADFSSAFSSVTPVPSVNSPMSLFPQPSSQISSVTNGNSVSSNTDLLSGLNTGTTTTSNSNILLNNPLDDTFPSNQAVGAEEDRRKDSVSVEELGRQLLKLTKEQDFKRIEDFIERIVECLPGPVTPQKVLQIDVTSFSIDNFSNKLYGQILNFVLGKVDEVDWFARSISKIPPQVIRLFACDGANLTMLHESINVLCEALRETQKQTAKLDIVVHLLGKLVESDEIESAFLDFNNQLIERSDDTKAKILFDTKEEMWQECIQLFVSLPNRVANKLGGKVPDLFLSEHFSGILFVHIINCLIYSAKIKSHLGESVELDKISKLLGKTMVGYSRTPSMIKFVEVMDKLCCSQSEEFAETIQEVMGSLDSSCVEVAAVNLLNHCSNSSVMIILNGVLKSDHWSHALLRKIPFLTLSHKESLIRNLVHYLSYVQCGHAESDKLSRVLLDLVTQLLDIWADKSALLHTPLEQHVYITKIIIMGVKFLLKECKVDQSVVMDLQSRLFSGMPTHLESTSETIRAVGMITAECFIKEINSASTNEQAPKLEFEYKNMCQDALVAVNEIRAFSEYDIDTKLSEKQRTSDFDIDSLCESFKKEFSISFNHDSKSEKSSDSEIGKEVGLSTPSQSRAVNLATEVNSDLGSSDDLEPYDLSNDIPLLKAKRPLYLRDLLKNLVEGHDTKKDPDVWIASLEACEELVYKQLPDDDITLGLELLEILLSLDMQFYCENFEELRFAGALAVLVVYPAPSAEFLCKCFHEDNKRFSIAHRLLMLDVIAEGAKLLSSPTKDPVRLAQESMSLQIVIPKKETIKSSPNWEDVVKERINKKTRVFCHPSARMPVGKKNVFASVVGSFFFPLIRGKGETTRGIMFRCDKSTQESPEDSLLLVTRLLHTLAVVMASAVNSHLAQRMGKELLEATWSLRFHDEPKIKEEVIACLASVVLAVPKSLLNSELLNEMVEANSWLEDVANSDVIIGGRSYEENVNCQRFAAQVSFLIRNALSFEKDFV</sequence>
<feature type="region of interest" description="Disordered" evidence="4">
    <location>
        <begin position="940"/>
        <end position="959"/>
    </location>
</feature>
<proteinExistence type="inferred from homology"/>
<comment type="similarity">
    <text evidence="2">Belongs to the TEL2 family.</text>
</comment>
<dbReference type="FunCoup" id="A0A482XVB9">
    <property type="interactions" value="478"/>
</dbReference>
<dbReference type="PROSITE" id="PS50942">
    <property type="entry name" value="ENTH"/>
    <property type="match status" value="1"/>
</dbReference>
<dbReference type="Proteomes" id="UP000291343">
    <property type="component" value="Unassembled WGS sequence"/>
</dbReference>
<evidence type="ECO:0000313" key="7">
    <source>
        <dbReference type="Proteomes" id="UP000291343"/>
    </source>
</evidence>
<accession>A0A482XVB9</accession>
<dbReference type="CDD" id="cd16989">
    <property type="entry name" value="ENTH_EpsinR"/>
    <property type="match status" value="1"/>
</dbReference>
<dbReference type="EMBL" id="QKKF02000377">
    <property type="protein sequence ID" value="RZF49179.1"/>
    <property type="molecule type" value="Genomic_DNA"/>
</dbReference>
<dbReference type="GO" id="GO:0042162">
    <property type="term" value="F:telomeric DNA binding"/>
    <property type="evidence" value="ECO:0007669"/>
    <property type="project" value="TreeGrafter"/>
</dbReference>
<feature type="region of interest" description="Disordered" evidence="4">
    <location>
        <begin position="186"/>
        <end position="235"/>
    </location>
</feature>
<evidence type="ECO:0000256" key="3">
    <source>
        <dbReference type="ARBA" id="ARBA00022490"/>
    </source>
</evidence>
<dbReference type="SUPFAM" id="SSF48464">
    <property type="entry name" value="ENTH/VHS domain"/>
    <property type="match status" value="1"/>
</dbReference>
<dbReference type="PANTHER" id="PTHR15830:SF10">
    <property type="entry name" value="TELOMERE LENGTH REGULATION PROTEIN TEL2 HOMOLOG"/>
    <property type="match status" value="1"/>
</dbReference>
<gene>
    <name evidence="6" type="ORF">LSTR_LSTR008465</name>
</gene>
<dbReference type="Pfam" id="PF25320">
    <property type="entry name" value="TELO2_ARM"/>
    <property type="match status" value="1"/>
</dbReference>
<dbReference type="InterPro" id="IPR013809">
    <property type="entry name" value="ENTH"/>
</dbReference>
<dbReference type="Pfam" id="PF01417">
    <property type="entry name" value="ENTH"/>
    <property type="match status" value="1"/>
</dbReference>
<organism evidence="6 7">
    <name type="scientific">Laodelphax striatellus</name>
    <name type="common">Small brown planthopper</name>
    <name type="synonym">Delphax striatella</name>
    <dbReference type="NCBI Taxonomy" id="195883"/>
    <lineage>
        <taxon>Eukaryota</taxon>
        <taxon>Metazoa</taxon>
        <taxon>Ecdysozoa</taxon>
        <taxon>Arthropoda</taxon>
        <taxon>Hexapoda</taxon>
        <taxon>Insecta</taxon>
        <taxon>Pterygota</taxon>
        <taxon>Neoptera</taxon>
        <taxon>Paraneoptera</taxon>
        <taxon>Hemiptera</taxon>
        <taxon>Auchenorrhyncha</taxon>
        <taxon>Fulgoroidea</taxon>
        <taxon>Delphacidae</taxon>
        <taxon>Criomorphinae</taxon>
        <taxon>Laodelphax</taxon>
    </lineage>
</organism>
<feature type="region of interest" description="Disordered" evidence="4">
    <location>
        <begin position="244"/>
        <end position="263"/>
    </location>
</feature>
<dbReference type="Gene3D" id="1.25.40.90">
    <property type="match status" value="1"/>
</dbReference>
<evidence type="ECO:0000313" key="6">
    <source>
        <dbReference type="EMBL" id="RZF49179.1"/>
    </source>
</evidence>
<name>A0A482XVB9_LAOST</name>
<dbReference type="InterPro" id="IPR008942">
    <property type="entry name" value="ENTH_VHS"/>
</dbReference>
<dbReference type="SMART" id="SM00273">
    <property type="entry name" value="ENTH"/>
    <property type="match status" value="1"/>
</dbReference>
<dbReference type="FunFam" id="1.25.40.90:FF:000006">
    <property type="entry name" value="Clathrin interactor 1"/>
    <property type="match status" value="1"/>
</dbReference>
<dbReference type="OrthoDB" id="4033880at2759"/>
<dbReference type="Gene3D" id="1.25.40.720">
    <property type="entry name" value="Telomere length regulation protein 2, C-terminal domain"/>
    <property type="match status" value="2"/>
</dbReference>
<feature type="domain" description="ENTH" evidence="5">
    <location>
        <begin position="13"/>
        <end position="146"/>
    </location>
</feature>
<protein>
    <recommendedName>
        <fullName evidence="5">ENTH domain-containing protein</fullName>
    </recommendedName>
</protein>